<dbReference type="EMBL" id="FXTN01000007">
    <property type="protein sequence ID" value="SMO79320.1"/>
    <property type="molecule type" value="Genomic_DNA"/>
</dbReference>
<protein>
    <submittedName>
        <fullName evidence="1">Uncharacterized protein</fullName>
    </submittedName>
</protein>
<proteinExistence type="predicted"/>
<dbReference type="InterPro" id="IPR019861">
    <property type="entry name" value="PorP/SprF_Bacteroidetes"/>
</dbReference>
<evidence type="ECO:0000313" key="1">
    <source>
        <dbReference type="EMBL" id="SMO79320.1"/>
    </source>
</evidence>
<dbReference type="Proteomes" id="UP000320300">
    <property type="component" value="Unassembled WGS sequence"/>
</dbReference>
<gene>
    <name evidence="1" type="ORF">SAMN06265348_10757</name>
</gene>
<reference evidence="1 2" key="1">
    <citation type="submission" date="2017-05" db="EMBL/GenBank/DDBJ databases">
        <authorList>
            <person name="Varghese N."/>
            <person name="Submissions S."/>
        </authorList>
    </citation>
    <scope>NUCLEOTIDE SEQUENCE [LARGE SCALE GENOMIC DNA]</scope>
    <source>
        <strain evidence="1 2">DSM 19036</strain>
    </source>
</reference>
<dbReference type="Pfam" id="PF11751">
    <property type="entry name" value="PorP_SprF"/>
    <property type="match status" value="1"/>
</dbReference>
<evidence type="ECO:0000313" key="2">
    <source>
        <dbReference type="Proteomes" id="UP000320300"/>
    </source>
</evidence>
<name>A0A521E824_9SPHI</name>
<sequence length="135" mass="14776">MLAYTSGSLALQGSILNLKQFFKKDVVESDGRELFYTAVSYRIYLSAAGNTDFTPLVAYRGVDKTANVWDAGGQLSLGGRQFFLSALYHSNDIATFGIGVNYLNKYMINGLYNVNTSGLNENNNGSFEIGFGIKI</sequence>
<dbReference type="AlphaFoldDB" id="A0A521E824"/>
<accession>A0A521E824</accession>
<organism evidence="1 2">
    <name type="scientific">Pedobacter westerhofensis</name>
    <dbReference type="NCBI Taxonomy" id="425512"/>
    <lineage>
        <taxon>Bacteria</taxon>
        <taxon>Pseudomonadati</taxon>
        <taxon>Bacteroidota</taxon>
        <taxon>Sphingobacteriia</taxon>
        <taxon>Sphingobacteriales</taxon>
        <taxon>Sphingobacteriaceae</taxon>
        <taxon>Pedobacter</taxon>
    </lineage>
</organism>
<keyword evidence="2" id="KW-1185">Reference proteome</keyword>